<evidence type="ECO:0000256" key="1">
    <source>
        <dbReference type="ARBA" id="ARBA00000085"/>
    </source>
</evidence>
<dbReference type="Proteomes" id="UP000008229">
    <property type="component" value="Chromosome"/>
</dbReference>
<feature type="transmembrane region" description="Helical" evidence="9">
    <location>
        <begin position="205"/>
        <end position="229"/>
    </location>
</feature>
<reference evidence="13" key="2">
    <citation type="submission" date="2010-01" db="EMBL/GenBank/DDBJ databases">
        <title>The complete genome of Conexibacter woesei DSM 14684.</title>
        <authorList>
            <consortium name="US DOE Joint Genome Institute (JGI-PGF)"/>
            <person name="Lucas S."/>
            <person name="Copeland A."/>
            <person name="Lapidus A."/>
            <person name="Glavina del Rio T."/>
            <person name="Dalin E."/>
            <person name="Tice H."/>
            <person name="Bruce D."/>
            <person name="Goodwin L."/>
            <person name="Pitluck S."/>
            <person name="Kyrpides N."/>
            <person name="Mavromatis K."/>
            <person name="Ivanova N."/>
            <person name="Mikhailova N."/>
            <person name="Chertkov O."/>
            <person name="Brettin T."/>
            <person name="Detter J.C."/>
            <person name="Han C."/>
            <person name="Larimer F."/>
            <person name="Land M."/>
            <person name="Hauser L."/>
            <person name="Markowitz V."/>
            <person name="Cheng J.-F."/>
            <person name="Hugenholtz P."/>
            <person name="Woyke T."/>
            <person name="Wu D."/>
            <person name="Pukall R."/>
            <person name="Steenblock K."/>
            <person name="Schneider S."/>
            <person name="Klenk H.-P."/>
            <person name="Eisen J.A."/>
        </authorList>
    </citation>
    <scope>NUCLEOTIDE SEQUENCE [LARGE SCALE GENOMIC DNA]</scope>
    <source>
        <strain evidence="13">DSM 14684 / CIP 108061 / JCM 11494 / NBRC 100937 / ID131577</strain>
    </source>
</reference>
<feature type="transmembrane region" description="Helical" evidence="9">
    <location>
        <begin position="94"/>
        <end position="117"/>
    </location>
</feature>
<protein>
    <recommendedName>
        <fullName evidence="2">histidine kinase</fullName>
        <ecNumber evidence="2">2.7.13.3</ecNumber>
    </recommendedName>
</protein>
<evidence type="ECO:0000313" key="13">
    <source>
        <dbReference type="Proteomes" id="UP000008229"/>
    </source>
</evidence>
<keyword evidence="13" id="KW-1185">Reference proteome</keyword>
<dbReference type="RefSeq" id="WP_012935186.1">
    <property type="nucleotide sequence ID" value="NC_013739.1"/>
</dbReference>
<accession>D3F1H2</accession>
<dbReference type="STRING" id="469383.Cwoe_3718"/>
<dbReference type="GO" id="GO:0005524">
    <property type="term" value="F:ATP binding"/>
    <property type="evidence" value="ECO:0007669"/>
    <property type="project" value="UniProtKB-KW"/>
</dbReference>
<dbReference type="HOGENOM" id="CLU_021898_2_0_11"/>
<reference evidence="12 13" key="1">
    <citation type="journal article" date="2010" name="Stand. Genomic Sci.">
        <title>Complete genome sequence of Conexibacter woesei type strain (ID131577).</title>
        <authorList>
            <person name="Pukall R."/>
            <person name="Lapidus A."/>
            <person name="Glavina Del Rio T."/>
            <person name="Copeland A."/>
            <person name="Tice H."/>
            <person name="Cheng J.-F."/>
            <person name="Lucas S."/>
            <person name="Chen F."/>
            <person name="Nolan M."/>
            <person name="Bruce D."/>
            <person name="Goodwin L."/>
            <person name="Pitluck S."/>
            <person name="Mavromatis K."/>
            <person name="Ivanova N."/>
            <person name="Ovchinnikova G."/>
            <person name="Pati A."/>
            <person name="Chen A."/>
            <person name="Palaniappan K."/>
            <person name="Land M."/>
            <person name="Hauser L."/>
            <person name="Chang Y.-J."/>
            <person name="Jeffries C.D."/>
            <person name="Chain P."/>
            <person name="Meincke L."/>
            <person name="Sims D."/>
            <person name="Brettin T."/>
            <person name="Detter J.C."/>
            <person name="Rohde M."/>
            <person name="Goeker M."/>
            <person name="Bristow J."/>
            <person name="Eisen J.A."/>
            <person name="Markowitz V."/>
            <person name="Kyrpides N.C."/>
            <person name="Klenk H.-P."/>
            <person name="Hugenholtz P."/>
        </authorList>
    </citation>
    <scope>NUCLEOTIDE SEQUENCE [LARGE SCALE GENOMIC DNA]</scope>
    <source>
        <strain evidence="13">DSM 14684 / CIP 108061 / JCM 11494 / NBRC 100937 / ID131577</strain>
    </source>
</reference>
<keyword evidence="5" id="KW-0547">Nucleotide-binding</keyword>
<dbReference type="PANTHER" id="PTHR24421">
    <property type="entry name" value="NITRATE/NITRITE SENSOR PROTEIN NARX-RELATED"/>
    <property type="match status" value="1"/>
</dbReference>
<feature type="domain" description="Histidine kinase/HSP90-like ATPase" evidence="10">
    <location>
        <begin position="502"/>
        <end position="583"/>
    </location>
</feature>
<evidence type="ECO:0000256" key="5">
    <source>
        <dbReference type="ARBA" id="ARBA00022741"/>
    </source>
</evidence>
<dbReference type="SUPFAM" id="SSF55874">
    <property type="entry name" value="ATPase domain of HSP90 chaperone/DNA topoisomerase II/histidine kinase"/>
    <property type="match status" value="1"/>
</dbReference>
<evidence type="ECO:0000256" key="6">
    <source>
        <dbReference type="ARBA" id="ARBA00022777"/>
    </source>
</evidence>
<dbReference type="OrthoDB" id="5241729at2"/>
<organism evidence="12 13">
    <name type="scientific">Conexibacter woesei (strain DSM 14684 / CCUG 47730 / CIP 108061 / JCM 11494 / NBRC 100937 / ID131577)</name>
    <dbReference type="NCBI Taxonomy" id="469383"/>
    <lineage>
        <taxon>Bacteria</taxon>
        <taxon>Bacillati</taxon>
        <taxon>Actinomycetota</taxon>
        <taxon>Thermoleophilia</taxon>
        <taxon>Solirubrobacterales</taxon>
        <taxon>Conexibacteraceae</taxon>
        <taxon>Conexibacter</taxon>
    </lineage>
</organism>
<proteinExistence type="predicted"/>
<sequence precursor="true">MSNARLTPGQRAAITTVALLGVLGAAATVTFVLTSSFTEKKWLVLGLILWIGISFTATGIYAWARRPDSRFGLQMCLVGLSWFAISLGTSGSDAIFTLGLTLSSLYAGFMVHMLLGYPSGRLHSRLERWLVGFAYAMTTLAPIAVLLVTPLPDEVPRNLLLVDSDAGLADVLDTVMQSIAIAITSLVVVLLVTRWQRATVPERRLLAPVLWSGAATCALLALTLVGQLVRLPGQVINVFDVAGIVIFASVPFAFLFGIMRSNLTRGHSVGRLISRLGDGPSPGRLRDALATALRDRSLSIAYWMPDAERYVDASGEPVTLPQAGSGRAFTEVERDGRRVAAIVHDASLDQEPELVEAAGAAAALALENERLDAELRVQIAEVRASRRRLLEVVTRERRRIERDLHDGAQQRLVALALTLGIAENQVEKDPEQARGLIREARDEARLALEELRELARGIHPAILTDRGLGPALEALASRAPLPVELADVPQERLPAPVEGAAYFVVAEALANIAKYAEATHAEVIVQRVNAHAVVEVRDDGVGGADPSAGTGLRGLEDRLSAIDGRLAVFSPSGRGTTIRAEIPCVS</sequence>
<dbReference type="AlphaFoldDB" id="D3F1H2"/>
<gene>
    <name evidence="12" type="ordered locus">Cwoe_3718</name>
</gene>
<feature type="transmembrane region" description="Helical" evidence="9">
    <location>
        <begin position="71"/>
        <end position="88"/>
    </location>
</feature>
<evidence type="ECO:0000256" key="7">
    <source>
        <dbReference type="ARBA" id="ARBA00022840"/>
    </source>
</evidence>
<dbReference type="Gene3D" id="3.30.565.10">
    <property type="entry name" value="Histidine kinase-like ATPase, C-terminal domain"/>
    <property type="match status" value="1"/>
</dbReference>
<keyword evidence="9" id="KW-1133">Transmembrane helix</keyword>
<dbReference type="Pfam" id="PF02518">
    <property type="entry name" value="HATPase_c"/>
    <property type="match status" value="1"/>
</dbReference>
<evidence type="ECO:0000256" key="2">
    <source>
        <dbReference type="ARBA" id="ARBA00012438"/>
    </source>
</evidence>
<name>D3F1H2_CONWI</name>
<evidence type="ECO:0000259" key="11">
    <source>
        <dbReference type="Pfam" id="PF07730"/>
    </source>
</evidence>
<keyword evidence="7" id="KW-0067">ATP-binding</keyword>
<evidence type="ECO:0000256" key="8">
    <source>
        <dbReference type="ARBA" id="ARBA00023012"/>
    </source>
</evidence>
<dbReference type="InterPro" id="IPR050482">
    <property type="entry name" value="Sensor_HK_TwoCompSys"/>
</dbReference>
<dbReference type="Pfam" id="PF07730">
    <property type="entry name" value="HisKA_3"/>
    <property type="match status" value="1"/>
</dbReference>
<dbReference type="EMBL" id="CP001854">
    <property type="protein sequence ID" value="ADB52135.1"/>
    <property type="molecule type" value="Genomic_DNA"/>
</dbReference>
<keyword evidence="3" id="KW-0597">Phosphoprotein</keyword>
<feature type="domain" description="Signal transduction histidine kinase subgroup 3 dimerisation and phosphoacceptor" evidence="11">
    <location>
        <begin position="396"/>
        <end position="461"/>
    </location>
</feature>
<keyword evidence="4" id="KW-0808">Transferase</keyword>
<dbReference type="CDD" id="cd16917">
    <property type="entry name" value="HATPase_UhpB-NarQ-NarX-like"/>
    <property type="match status" value="1"/>
</dbReference>
<evidence type="ECO:0000313" key="12">
    <source>
        <dbReference type="EMBL" id="ADB52135.1"/>
    </source>
</evidence>
<dbReference type="GO" id="GO:0016020">
    <property type="term" value="C:membrane"/>
    <property type="evidence" value="ECO:0007669"/>
    <property type="project" value="InterPro"/>
</dbReference>
<dbReference type="eggNOG" id="COG4585">
    <property type="taxonomic scope" value="Bacteria"/>
</dbReference>
<feature type="transmembrane region" description="Helical" evidence="9">
    <location>
        <begin position="42"/>
        <end position="64"/>
    </location>
</feature>
<keyword evidence="8" id="KW-0902">Two-component regulatory system</keyword>
<dbReference type="KEGG" id="cwo:Cwoe_3718"/>
<evidence type="ECO:0000259" key="10">
    <source>
        <dbReference type="Pfam" id="PF02518"/>
    </source>
</evidence>
<evidence type="ECO:0000256" key="3">
    <source>
        <dbReference type="ARBA" id="ARBA00022553"/>
    </source>
</evidence>
<dbReference type="EC" id="2.7.13.3" evidence="2"/>
<dbReference type="Gene3D" id="1.20.5.1930">
    <property type="match status" value="1"/>
</dbReference>
<dbReference type="GO" id="GO:0000155">
    <property type="term" value="F:phosphorelay sensor kinase activity"/>
    <property type="evidence" value="ECO:0007669"/>
    <property type="project" value="InterPro"/>
</dbReference>
<feature type="transmembrane region" description="Helical" evidence="9">
    <location>
        <begin position="171"/>
        <end position="193"/>
    </location>
</feature>
<keyword evidence="6 12" id="KW-0418">Kinase</keyword>
<feature type="transmembrane region" description="Helical" evidence="9">
    <location>
        <begin position="129"/>
        <end position="151"/>
    </location>
</feature>
<dbReference type="InterPro" id="IPR003594">
    <property type="entry name" value="HATPase_dom"/>
</dbReference>
<keyword evidence="9" id="KW-0812">Transmembrane</keyword>
<dbReference type="InterPro" id="IPR036890">
    <property type="entry name" value="HATPase_C_sf"/>
</dbReference>
<dbReference type="PANTHER" id="PTHR24421:SF10">
    <property type="entry name" value="NITRATE_NITRITE SENSOR PROTEIN NARQ"/>
    <property type="match status" value="1"/>
</dbReference>
<dbReference type="GO" id="GO:0046983">
    <property type="term" value="F:protein dimerization activity"/>
    <property type="evidence" value="ECO:0007669"/>
    <property type="project" value="InterPro"/>
</dbReference>
<comment type="catalytic activity">
    <reaction evidence="1">
        <text>ATP + protein L-histidine = ADP + protein N-phospho-L-histidine.</text>
        <dbReference type="EC" id="2.7.13.3"/>
    </reaction>
</comment>
<feature type="transmembrane region" description="Helical" evidence="9">
    <location>
        <begin position="235"/>
        <end position="258"/>
    </location>
</feature>
<feature type="transmembrane region" description="Helical" evidence="9">
    <location>
        <begin position="12"/>
        <end position="36"/>
    </location>
</feature>
<evidence type="ECO:0000256" key="4">
    <source>
        <dbReference type="ARBA" id="ARBA00022679"/>
    </source>
</evidence>
<evidence type="ECO:0000256" key="9">
    <source>
        <dbReference type="SAM" id="Phobius"/>
    </source>
</evidence>
<dbReference type="InterPro" id="IPR011712">
    <property type="entry name" value="Sig_transdc_His_kin_sub3_dim/P"/>
</dbReference>
<keyword evidence="9" id="KW-0472">Membrane</keyword>